<dbReference type="CDD" id="cd00093">
    <property type="entry name" value="HTH_XRE"/>
    <property type="match status" value="1"/>
</dbReference>
<name>A0A3V8I7L9_SALER</name>
<sequence>MSRDYADKLRQIRKAEGMTQKVFSERTGLALGTIKSYEAGHQSARSEIVERVVSVLQFEKYTLWLMTNKTAPAAGQIAPSLSPDGQDGKNSSHSTQKVG</sequence>
<dbReference type="InterPro" id="IPR001387">
    <property type="entry name" value="Cro/C1-type_HTH"/>
</dbReference>
<protein>
    <submittedName>
        <fullName evidence="3">XRE family transcriptional regulator</fullName>
    </submittedName>
</protein>
<dbReference type="SMART" id="SM00530">
    <property type="entry name" value="HTH_XRE"/>
    <property type="match status" value="1"/>
</dbReference>
<comment type="caution">
    <text evidence="3">The sequence shown here is derived from an EMBL/GenBank/DDBJ whole genome shotgun (WGS) entry which is preliminary data.</text>
</comment>
<dbReference type="RefSeq" id="WP_044713228.1">
    <property type="nucleotide sequence ID" value="NZ_JASMSH010000020.1"/>
</dbReference>
<dbReference type="AlphaFoldDB" id="A0A3V8I7L9"/>
<feature type="compositionally biased region" description="Polar residues" evidence="1">
    <location>
        <begin position="88"/>
        <end position="99"/>
    </location>
</feature>
<dbReference type="GO" id="GO:0003677">
    <property type="term" value="F:DNA binding"/>
    <property type="evidence" value="ECO:0007669"/>
    <property type="project" value="InterPro"/>
</dbReference>
<reference evidence="3 4" key="1">
    <citation type="submission" date="2018-12" db="EMBL/GenBank/DDBJ databases">
        <title>Identification of serotype of rogose Salmonella by whole genome sequencing.</title>
        <authorList>
            <person name="Sacchi C.T."/>
            <person name="Goncalves C.R."/>
            <person name="Tiba-Casas M.R."/>
        </authorList>
    </citation>
    <scope>NUCLEOTIDE SEQUENCE [LARGE SCALE GENOMIC DNA]</scope>
    <source>
        <strain evidence="3 4">169_17</strain>
    </source>
</reference>
<dbReference type="PROSITE" id="PS50943">
    <property type="entry name" value="HTH_CROC1"/>
    <property type="match status" value="1"/>
</dbReference>
<proteinExistence type="predicted"/>
<evidence type="ECO:0000313" key="3">
    <source>
        <dbReference type="EMBL" id="RXQ30877.1"/>
    </source>
</evidence>
<accession>A0A3V8I7L9</accession>
<evidence type="ECO:0000259" key="2">
    <source>
        <dbReference type="PROSITE" id="PS50943"/>
    </source>
</evidence>
<feature type="region of interest" description="Disordered" evidence="1">
    <location>
        <begin position="75"/>
        <end position="99"/>
    </location>
</feature>
<dbReference type="Proteomes" id="UP000290660">
    <property type="component" value="Unassembled WGS sequence"/>
</dbReference>
<dbReference type="Pfam" id="PF01381">
    <property type="entry name" value="HTH_3"/>
    <property type="match status" value="1"/>
</dbReference>
<feature type="domain" description="HTH cro/C1-type" evidence="2">
    <location>
        <begin position="9"/>
        <end position="63"/>
    </location>
</feature>
<organism evidence="3 4">
    <name type="scientific">Salmonella enterica</name>
    <name type="common">Salmonella choleraesuis</name>
    <dbReference type="NCBI Taxonomy" id="28901"/>
    <lineage>
        <taxon>Bacteria</taxon>
        <taxon>Pseudomonadati</taxon>
        <taxon>Pseudomonadota</taxon>
        <taxon>Gammaproteobacteria</taxon>
        <taxon>Enterobacterales</taxon>
        <taxon>Enterobacteriaceae</taxon>
        <taxon>Salmonella</taxon>
    </lineage>
</organism>
<dbReference type="InterPro" id="IPR010982">
    <property type="entry name" value="Lambda_DNA-bd_dom_sf"/>
</dbReference>
<gene>
    <name evidence="3" type="ORF">EI538_18040</name>
</gene>
<evidence type="ECO:0000256" key="1">
    <source>
        <dbReference type="SAM" id="MobiDB-lite"/>
    </source>
</evidence>
<evidence type="ECO:0000313" key="4">
    <source>
        <dbReference type="Proteomes" id="UP000290660"/>
    </source>
</evidence>
<dbReference type="EMBL" id="RSEO01000023">
    <property type="protein sequence ID" value="RXQ30877.1"/>
    <property type="molecule type" value="Genomic_DNA"/>
</dbReference>
<dbReference type="SUPFAM" id="SSF47413">
    <property type="entry name" value="lambda repressor-like DNA-binding domains"/>
    <property type="match status" value="1"/>
</dbReference>
<dbReference type="Gene3D" id="1.10.260.40">
    <property type="entry name" value="lambda repressor-like DNA-binding domains"/>
    <property type="match status" value="1"/>
</dbReference>